<keyword evidence="5 10" id="KW-0067">ATP-binding</keyword>
<dbReference type="InterPro" id="IPR002306">
    <property type="entry name" value="Trp-tRNA-ligase"/>
</dbReference>
<evidence type="ECO:0000256" key="10">
    <source>
        <dbReference type="RuleBase" id="RU363036"/>
    </source>
</evidence>
<dbReference type="CDD" id="cd00806">
    <property type="entry name" value="TrpRS_core"/>
    <property type="match status" value="1"/>
</dbReference>
<dbReference type="InterPro" id="IPR014729">
    <property type="entry name" value="Rossmann-like_a/b/a_fold"/>
</dbReference>
<dbReference type="GO" id="GO:0006436">
    <property type="term" value="P:tryptophanyl-tRNA aminoacylation"/>
    <property type="evidence" value="ECO:0007669"/>
    <property type="project" value="UniProtKB-UniRule"/>
</dbReference>
<dbReference type="Gene3D" id="3.40.50.620">
    <property type="entry name" value="HUPs"/>
    <property type="match status" value="1"/>
</dbReference>
<keyword evidence="6 10" id="KW-0648">Protein biosynthesis</keyword>
<dbReference type="PANTHER" id="PTHR43766:SF1">
    <property type="entry name" value="TRYPTOPHAN--TRNA LIGASE, MITOCHONDRIAL"/>
    <property type="match status" value="1"/>
</dbReference>
<comment type="caution">
    <text evidence="11">The sequence shown here is derived from an EMBL/GenBank/DDBJ whole genome shotgun (WGS) entry which is preliminary data.</text>
</comment>
<dbReference type="NCBIfam" id="TIGR00233">
    <property type="entry name" value="trpS"/>
    <property type="match status" value="1"/>
</dbReference>
<dbReference type="PROSITE" id="PS00178">
    <property type="entry name" value="AA_TRNA_LIGASE_I"/>
    <property type="match status" value="1"/>
</dbReference>
<dbReference type="FunFam" id="1.10.240.10:FF:000005">
    <property type="entry name" value="Tryptophan--tRNA ligase"/>
    <property type="match status" value="1"/>
</dbReference>
<dbReference type="GO" id="GO:0004830">
    <property type="term" value="F:tryptophan-tRNA ligase activity"/>
    <property type="evidence" value="ECO:0007669"/>
    <property type="project" value="UniProtKB-UniRule"/>
</dbReference>
<evidence type="ECO:0000256" key="9">
    <source>
        <dbReference type="NCBIfam" id="TIGR00233"/>
    </source>
</evidence>
<keyword evidence="3 10" id="KW-0436">Ligase</keyword>
<evidence type="ECO:0000256" key="6">
    <source>
        <dbReference type="ARBA" id="ARBA00022917"/>
    </source>
</evidence>
<dbReference type="PANTHER" id="PTHR43766">
    <property type="entry name" value="TRYPTOPHAN--TRNA LIGASE, MITOCHONDRIAL"/>
    <property type="match status" value="1"/>
</dbReference>
<comment type="catalytic activity">
    <reaction evidence="8">
        <text>tRNA(Trp) + L-tryptophan + ATP = L-tryptophyl-tRNA(Trp) + AMP + diphosphate + H(+)</text>
        <dbReference type="Rhea" id="RHEA:24080"/>
        <dbReference type="Rhea" id="RHEA-COMP:9671"/>
        <dbReference type="Rhea" id="RHEA-COMP:9705"/>
        <dbReference type="ChEBI" id="CHEBI:15378"/>
        <dbReference type="ChEBI" id="CHEBI:30616"/>
        <dbReference type="ChEBI" id="CHEBI:33019"/>
        <dbReference type="ChEBI" id="CHEBI:57912"/>
        <dbReference type="ChEBI" id="CHEBI:78442"/>
        <dbReference type="ChEBI" id="CHEBI:78535"/>
        <dbReference type="ChEBI" id="CHEBI:456215"/>
        <dbReference type="EC" id="6.1.1.2"/>
    </reaction>
</comment>
<evidence type="ECO:0000313" key="12">
    <source>
        <dbReference type="Proteomes" id="UP000070449"/>
    </source>
</evidence>
<dbReference type="InterPro" id="IPR002305">
    <property type="entry name" value="aa-tRNA-synth_Ic"/>
</dbReference>
<dbReference type="FunFam" id="3.40.50.620:FF:000094">
    <property type="entry name" value="Tryptophan--tRNA ligase"/>
    <property type="match status" value="1"/>
</dbReference>
<dbReference type="PATRIC" id="fig|1617427.3.peg.701"/>
<dbReference type="PRINTS" id="PR01039">
    <property type="entry name" value="TRNASYNTHTRP"/>
</dbReference>
<dbReference type="EMBL" id="JYPD01000021">
    <property type="protein sequence ID" value="KXK08959.1"/>
    <property type="molecule type" value="Genomic_DNA"/>
</dbReference>
<evidence type="ECO:0000256" key="1">
    <source>
        <dbReference type="ARBA" id="ARBA00005594"/>
    </source>
</evidence>
<dbReference type="InterPro" id="IPR050203">
    <property type="entry name" value="Trp-tRNA_synthetase"/>
</dbReference>
<protein>
    <recommendedName>
        <fullName evidence="2 9">Tryptophan--tRNA ligase</fullName>
        <ecNumber evidence="2 9">6.1.1.2</ecNumber>
    </recommendedName>
</protein>
<proteinExistence type="inferred from homology"/>
<evidence type="ECO:0000256" key="3">
    <source>
        <dbReference type="ARBA" id="ARBA00022598"/>
    </source>
</evidence>
<dbReference type="InterPro" id="IPR001412">
    <property type="entry name" value="aa-tRNA-synth_I_CS"/>
</dbReference>
<dbReference type="STRING" id="1617427.UZ20_WS6002000671"/>
<dbReference type="SUPFAM" id="SSF52374">
    <property type="entry name" value="Nucleotidylyl transferase"/>
    <property type="match status" value="1"/>
</dbReference>
<dbReference type="GO" id="GO:0005829">
    <property type="term" value="C:cytosol"/>
    <property type="evidence" value="ECO:0007669"/>
    <property type="project" value="TreeGrafter"/>
</dbReference>
<gene>
    <name evidence="11" type="primary">trpS2</name>
    <name evidence="11" type="ORF">UZ20_WS6002000671</name>
</gene>
<dbReference type="Proteomes" id="UP000070449">
    <property type="component" value="Unassembled WGS sequence"/>
</dbReference>
<accession>A0A136KHU7</accession>
<keyword evidence="4 10" id="KW-0547">Nucleotide-binding</keyword>
<evidence type="ECO:0000256" key="8">
    <source>
        <dbReference type="ARBA" id="ARBA00049929"/>
    </source>
</evidence>
<comment type="similarity">
    <text evidence="1 10">Belongs to the class-I aminoacyl-tRNA synthetase family.</text>
</comment>
<evidence type="ECO:0000256" key="7">
    <source>
        <dbReference type="ARBA" id="ARBA00023146"/>
    </source>
</evidence>
<evidence type="ECO:0000256" key="5">
    <source>
        <dbReference type="ARBA" id="ARBA00022840"/>
    </source>
</evidence>
<keyword evidence="7 10" id="KW-0030">Aminoacyl-tRNA synthetase</keyword>
<reference evidence="11 12" key="1">
    <citation type="submission" date="2015-02" db="EMBL/GenBank/DDBJ databases">
        <title>Improved understanding of the partial-nitritation anammox process through 23 genomes representing the majority of the microbial community.</title>
        <authorList>
            <person name="Speth D.R."/>
            <person name="In T Zandt M."/>
            <person name="Guerrero Cruz S."/>
            <person name="Jetten M.S."/>
            <person name="Dutilh B.E."/>
        </authorList>
    </citation>
    <scope>NUCLEOTIDE SEQUENCE [LARGE SCALE GENOMIC DNA]</scope>
    <source>
        <strain evidence="11">OLB21</strain>
    </source>
</reference>
<sequence length="329" mass="36867">MKRILTGDRPTGPLHLGHFVGSLQNRVELQNDYDTYILIADVQALTDNFEKPEKVRDNVLQVLQDNIAVGLDPEKVTFILQSAIPQTAELTVFLANLISVNKLGHNPTVKTEMKQKGFEDSVPLGFFMYPVSQAADIAIYDANLVPVGEDQLPHIEVARQLVRKFNGIYGQTLVEPEAKVGSVSRLVGLDNNAKMSKSLNNAIYLNESSESLKQKVMSMYTDPNRVRATDPGKVEGNPVFIYHDIFNKNKAEVEDLKERYIKGRVGDVEVKQKLLASLEELMEPISSRRQKYSDQTVLTEILHEGTKKAYATAEGVIDRVKDAMKLLRL</sequence>
<dbReference type="GO" id="GO:0005524">
    <property type="term" value="F:ATP binding"/>
    <property type="evidence" value="ECO:0007669"/>
    <property type="project" value="UniProtKB-KW"/>
</dbReference>
<dbReference type="AlphaFoldDB" id="A0A136KHU7"/>
<name>A0A136KHU7_9BACT</name>
<organism evidence="11 12">
    <name type="scientific">candidate division WS6 bacterium OLB21</name>
    <dbReference type="NCBI Taxonomy" id="1617427"/>
    <lineage>
        <taxon>Bacteria</taxon>
        <taxon>Candidatus Dojkabacteria</taxon>
    </lineage>
</organism>
<evidence type="ECO:0000256" key="2">
    <source>
        <dbReference type="ARBA" id="ARBA00013161"/>
    </source>
</evidence>
<evidence type="ECO:0000256" key="4">
    <source>
        <dbReference type="ARBA" id="ARBA00022741"/>
    </source>
</evidence>
<dbReference type="EC" id="6.1.1.2" evidence="2 9"/>
<dbReference type="Pfam" id="PF00579">
    <property type="entry name" value="tRNA-synt_1b"/>
    <property type="match status" value="1"/>
</dbReference>
<evidence type="ECO:0000313" key="11">
    <source>
        <dbReference type="EMBL" id="KXK08959.1"/>
    </source>
</evidence>
<dbReference type="Gene3D" id="1.10.240.10">
    <property type="entry name" value="Tyrosyl-Transfer RNA Synthetase"/>
    <property type="match status" value="1"/>
</dbReference>